<organism evidence="3 4">
    <name type="scientific">Paeniglutamicibacter cryotolerans</name>
    <dbReference type="NCBI Taxonomy" id="670079"/>
    <lineage>
        <taxon>Bacteria</taxon>
        <taxon>Bacillati</taxon>
        <taxon>Actinomycetota</taxon>
        <taxon>Actinomycetes</taxon>
        <taxon>Micrococcales</taxon>
        <taxon>Micrococcaceae</taxon>
        <taxon>Paeniglutamicibacter</taxon>
    </lineage>
</organism>
<dbReference type="RefSeq" id="WP_246380484.1">
    <property type="nucleotide sequence ID" value="NZ_JACHVS010000001.1"/>
</dbReference>
<sequence>MGQQAPPGRRGGTRRGDIEQGSAIAEFVMVSGLLLAVFASVLQLTLVLHVRNTLLDAAATGARYGTLADRGPGDGAQLTRELVSSALSPRFASDVRAVSREIGGRQGLEISINTGLPLVGFFALGAELRVTGEAVRYGGG</sequence>
<feature type="transmembrane region" description="Helical" evidence="1">
    <location>
        <begin position="21"/>
        <end position="42"/>
    </location>
</feature>
<evidence type="ECO:0000259" key="2">
    <source>
        <dbReference type="Pfam" id="PF07811"/>
    </source>
</evidence>
<feature type="domain" description="TadE-like" evidence="2">
    <location>
        <begin position="21"/>
        <end position="63"/>
    </location>
</feature>
<evidence type="ECO:0000313" key="3">
    <source>
        <dbReference type="EMBL" id="MBB2996318.1"/>
    </source>
</evidence>
<keyword evidence="1" id="KW-0812">Transmembrane</keyword>
<dbReference type="Proteomes" id="UP000523000">
    <property type="component" value="Unassembled WGS sequence"/>
</dbReference>
<protein>
    <recommendedName>
        <fullName evidence="2">TadE-like domain-containing protein</fullName>
    </recommendedName>
</protein>
<dbReference type="EMBL" id="JACHVS010000001">
    <property type="protein sequence ID" value="MBB2996318.1"/>
    <property type="molecule type" value="Genomic_DNA"/>
</dbReference>
<reference evidence="3 4" key="1">
    <citation type="submission" date="2020-08" db="EMBL/GenBank/DDBJ databases">
        <title>Sequencing the genomes of 1000 actinobacteria strains.</title>
        <authorList>
            <person name="Klenk H.-P."/>
        </authorList>
    </citation>
    <scope>NUCLEOTIDE SEQUENCE [LARGE SCALE GENOMIC DNA]</scope>
    <source>
        <strain evidence="3 4">DSM 22826</strain>
    </source>
</reference>
<evidence type="ECO:0000256" key="1">
    <source>
        <dbReference type="SAM" id="Phobius"/>
    </source>
</evidence>
<name>A0A839QIT2_9MICC</name>
<dbReference type="InterPro" id="IPR012495">
    <property type="entry name" value="TadE-like_dom"/>
</dbReference>
<dbReference type="Pfam" id="PF07811">
    <property type="entry name" value="TadE"/>
    <property type="match status" value="1"/>
</dbReference>
<comment type="caution">
    <text evidence="3">The sequence shown here is derived from an EMBL/GenBank/DDBJ whole genome shotgun (WGS) entry which is preliminary data.</text>
</comment>
<keyword evidence="1" id="KW-0472">Membrane</keyword>
<dbReference type="AlphaFoldDB" id="A0A839QIT2"/>
<evidence type="ECO:0000313" key="4">
    <source>
        <dbReference type="Proteomes" id="UP000523000"/>
    </source>
</evidence>
<keyword evidence="4" id="KW-1185">Reference proteome</keyword>
<accession>A0A839QIT2</accession>
<proteinExistence type="predicted"/>
<gene>
    <name evidence="3" type="ORF">E9229_002509</name>
</gene>
<keyword evidence="1" id="KW-1133">Transmembrane helix</keyword>